<dbReference type="AlphaFoldDB" id="A0A1Y1IJX0"/>
<dbReference type="PROSITE" id="PS01360">
    <property type="entry name" value="ZF_MYND_1"/>
    <property type="match status" value="1"/>
</dbReference>
<reference evidence="7 8" key="1">
    <citation type="journal article" date="2014" name="Nat. Commun.">
        <title>Klebsormidium flaccidum genome reveals primary factors for plant terrestrial adaptation.</title>
        <authorList>
            <person name="Hori K."/>
            <person name="Maruyama F."/>
            <person name="Fujisawa T."/>
            <person name="Togashi T."/>
            <person name="Yamamoto N."/>
            <person name="Seo M."/>
            <person name="Sato S."/>
            <person name="Yamada T."/>
            <person name="Mori H."/>
            <person name="Tajima N."/>
            <person name="Moriyama T."/>
            <person name="Ikeuchi M."/>
            <person name="Watanabe M."/>
            <person name="Wada H."/>
            <person name="Kobayashi K."/>
            <person name="Saito M."/>
            <person name="Masuda T."/>
            <person name="Sasaki-Sekimoto Y."/>
            <person name="Mashiguchi K."/>
            <person name="Awai K."/>
            <person name="Shimojima M."/>
            <person name="Masuda S."/>
            <person name="Iwai M."/>
            <person name="Nobusawa T."/>
            <person name="Narise T."/>
            <person name="Kondo S."/>
            <person name="Saito H."/>
            <person name="Sato R."/>
            <person name="Murakawa M."/>
            <person name="Ihara Y."/>
            <person name="Oshima-Yamada Y."/>
            <person name="Ohtaka K."/>
            <person name="Satoh M."/>
            <person name="Sonobe K."/>
            <person name="Ishii M."/>
            <person name="Ohtani R."/>
            <person name="Kanamori-Sato M."/>
            <person name="Honoki R."/>
            <person name="Miyazaki D."/>
            <person name="Mochizuki H."/>
            <person name="Umetsu J."/>
            <person name="Higashi K."/>
            <person name="Shibata D."/>
            <person name="Kamiya Y."/>
            <person name="Sato N."/>
            <person name="Nakamura Y."/>
            <person name="Tabata S."/>
            <person name="Ida S."/>
            <person name="Kurokawa K."/>
            <person name="Ohta H."/>
        </authorList>
    </citation>
    <scope>NUCLEOTIDE SEQUENCE [LARGE SCALE GENOMIC DNA]</scope>
    <source>
        <strain evidence="7 8">NIES-2285</strain>
    </source>
</reference>
<keyword evidence="2 4" id="KW-0863">Zinc-finger</keyword>
<dbReference type="Proteomes" id="UP000054558">
    <property type="component" value="Unassembled WGS sequence"/>
</dbReference>
<feature type="region of interest" description="Disordered" evidence="5">
    <location>
        <begin position="346"/>
        <end position="376"/>
    </location>
</feature>
<evidence type="ECO:0000256" key="5">
    <source>
        <dbReference type="SAM" id="MobiDB-lite"/>
    </source>
</evidence>
<evidence type="ECO:0000313" key="7">
    <source>
        <dbReference type="EMBL" id="GAQ91155.1"/>
    </source>
</evidence>
<dbReference type="SUPFAM" id="SSF144232">
    <property type="entry name" value="HIT/MYND zinc finger-like"/>
    <property type="match status" value="1"/>
</dbReference>
<dbReference type="OrthoDB" id="2831360at2759"/>
<dbReference type="InterPro" id="IPR002893">
    <property type="entry name" value="Znf_MYND"/>
</dbReference>
<dbReference type="PROSITE" id="PS50865">
    <property type="entry name" value="ZF_MYND_2"/>
    <property type="match status" value="1"/>
</dbReference>
<sequence>MPTALTEAFIAVAECMESYFYVSDLAVQSAEVKDSMAKFGWAWLELPEFPVRKLFPAAAKALQQFPEHRGLVLAIADWCTDACKQSVIAKLEALRCRMLQGLCLAAGHLALRGRFDSNGYMIAGRIFEAMQKAAETPSIQFYSRPIEVKDEFYSAARDAWREVGLETVVATLEEPLRERFGAVNHALRLTAYFLRNHSGVVELTNTDHSVATTQLYLEVLKSMGEAFGNTFPGLAGNTAFQRYLKGTLRGIQAGSSLPGSPFGDCANLAKEALLIYERTINPLGVPWDQRNPCLLTALNAHHQQISDVSQLEISAEVIAYSELRKDVRREILGIAGTCAAADAKAGVESSSAGPSGHNEDTKNEQAGDASTSKREGRAKERACAKCGTTQKQRGSGEPAFKKCSRCMSTYYCGPQCQKAHWKEHKPVCVSR</sequence>
<evidence type="ECO:0000313" key="8">
    <source>
        <dbReference type="Proteomes" id="UP000054558"/>
    </source>
</evidence>
<dbReference type="Pfam" id="PF01753">
    <property type="entry name" value="zf-MYND"/>
    <property type="match status" value="1"/>
</dbReference>
<keyword evidence="3" id="KW-0862">Zinc</keyword>
<accession>A0A1Y1IJX0</accession>
<protein>
    <recommendedName>
        <fullName evidence="6">MYND-type domain-containing protein</fullName>
    </recommendedName>
</protein>
<gene>
    <name evidence="7" type="ORF">KFL_007360020</name>
</gene>
<evidence type="ECO:0000256" key="3">
    <source>
        <dbReference type="ARBA" id="ARBA00022833"/>
    </source>
</evidence>
<evidence type="ECO:0000259" key="6">
    <source>
        <dbReference type="PROSITE" id="PS50865"/>
    </source>
</evidence>
<keyword evidence="8" id="KW-1185">Reference proteome</keyword>
<feature type="compositionally biased region" description="Basic and acidic residues" evidence="5">
    <location>
        <begin position="357"/>
        <end position="376"/>
    </location>
</feature>
<organism evidence="7 8">
    <name type="scientific">Klebsormidium nitens</name>
    <name type="common">Green alga</name>
    <name type="synonym">Ulothrix nitens</name>
    <dbReference type="NCBI Taxonomy" id="105231"/>
    <lineage>
        <taxon>Eukaryota</taxon>
        <taxon>Viridiplantae</taxon>
        <taxon>Streptophyta</taxon>
        <taxon>Klebsormidiophyceae</taxon>
        <taxon>Klebsormidiales</taxon>
        <taxon>Klebsormidiaceae</taxon>
        <taxon>Klebsormidium</taxon>
    </lineage>
</organism>
<name>A0A1Y1IJX0_KLENI</name>
<evidence type="ECO:0000256" key="2">
    <source>
        <dbReference type="ARBA" id="ARBA00022771"/>
    </source>
</evidence>
<evidence type="ECO:0000256" key="4">
    <source>
        <dbReference type="PROSITE-ProRule" id="PRU00134"/>
    </source>
</evidence>
<dbReference type="EMBL" id="DF237685">
    <property type="protein sequence ID" value="GAQ91155.1"/>
    <property type="molecule type" value="Genomic_DNA"/>
</dbReference>
<feature type="domain" description="MYND-type" evidence="6">
    <location>
        <begin position="383"/>
        <end position="428"/>
    </location>
</feature>
<proteinExistence type="predicted"/>
<dbReference type="GO" id="GO:0008270">
    <property type="term" value="F:zinc ion binding"/>
    <property type="evidence" value="ECO:0007669"/>
    <property type="project" value="UniProtKB-KW"/>
</dbReference>
<dbReference type="Gene3D" id="6.10.140.2220">
    <property type="match status" value="1"/>
</dbReference>
<keyword evidence="1" id="KW-0479">Metal-binding</keyword>
<evidence type="ECO:0000256" key="1">
    <source>
        <dbReference type="ARBA" id="ARBA00022723"/>
    </source>
</evidence>